<sequence>MRKPIGVLLGLLLAGLGWAQNQVWNMATPYPDGNFHTINIREFAKEVEAATQGRLTIRVSSGGSLLPHPQILPGVRNGQIQMGEVLISLLANENPVFALDSIPFLVGSYDDAQRLYRASRPEIENWLQRRGMTLLFSVPWPGQGLYTKQPVNSAADLKGIRFRAFNPATARIAELTGMIPTQVEAADIPQAFATGIVAAMITSPSTGVDSQAWDFTRYFYDLRAWIPKNMVFVSRRALDSLSPADREAVLAAARRAEQRGWQASQQEAASKTAILAQRGMQVLQPSPQLVADLKKVGEIMTNEWLKRAGATGVKIYRTYLGR</sequence>
<dbReference type="NCBIfam" id="NF037995">
    <property type="entry name" value="TRAP_S1"/>
    <property type="match status" value="1"/>
</dbReference>
<dbReference type="AlphaFoldDB" id="A0A7C3HQ32"/>
<dbReference type="EMBL" id="DSWI01000008">
    <property type="protein sequence ID" value="HFG19181.1"/>
    <property type="molecule type" value="Genomic_DNA"/>
</dbReference>
<accession>A0A7C3HQ32</accession>
<dbReference type="Pfam" id="PF03480">
    <property type="entry name" value="DctP"/>
    <property type="match status" value="1"/>
</dbReference>
<comment type="caution">
    <text evidence="3">The sequence shown here is derived from an EMBL/GenBank/DDBJ whole genome shotgun (WGS) entry which is preliminary data.</text>
</comment>
<feature type="chain" id="PRO_5028428996" evidence="2">
    <location>
        <begin position="20"/>
        <end position="322"/>
    </location>
</feature>
<dbReference type="Gene3D" id="3.40.190.170">
    <property type="entry name" value="Bacterial extracellular solute-binding protein, family 7"/>
    <property type="match status" value="1"/>
</dbReference>
<evidence type="ECO:0000256" key="1">
    <source>
        <dbReference type="ARBA" id="ARBA00022729"/>
    </source>
</evidence>
<dbReference type="CDD" id="cd13602">
    <property type="entry name" value="PBP2_TRAP_BpDctp6_7"/>
    <property type="match status" value="1"/>
</dbReference>
<dbReference type="PANTHER" id="PTHR33376:SF4">
    <property type="entry name" value="SIALIC ACID-BINDING PERIPLASMIC PROTEIN SIAP"/>
    <property type="match status" value="1"/>
</dbReference>
<dbReference type="InterPro" id="IPR038404">
    <property type="entry name" value="TRAP_DctP_sf"/>
</dbReference>
<dbReference type="GO" id="GO:0055085">
    <property type="term" value="P:transmembrane transport"/>
    <property type="evidence" value="ECO:0007669"/>
    <property type="project" value="InterPro"/>
</dbReference>
<proteinExistence type="predicted"/>
<dbReference type="InterPro" id="IPR018389">
    <property type="entry name" value="DctP_fam"/>
</dbReference>
<reference evidence="3" key="1">
    <citation type="journal article" date="2020" name="mSystems">
        <title>Genome- and Community-Level Interaction Insights into Carbon Utilization and Element Cycling Functions of Hydrothermarchaeota in Hydrothermal Sediment.</title>
        <authorList>
            <person name="Zhou Z."/>
            <person name="Liu Y."/>
            <person name="Xu W."/>
            <person name="Pan J."/>
            <person name="Luo Z.H."/>
            <person name="Li M."/>
        </authorList>
    </citation>
    <scope>NUCLEOTIDE SEQUENCE [LARGE SCALE GENOMIC DNA]</scope>
    <source>
        <strain evidence="3">SpSt-524</strain>
    </source>
</reference>
<protein>
    <submittedName>
        <fullName evidence="3">C4-dicarboxylate ABC transporter substrate-binding protein</fullName>
    </submittedName>
</protein>
<evidence type="ECO:0000256" key="2">
    <source>
        <dbReference type="SAM" id="SignalP"/>
    </source>
</evidence>
<gene>
    <name evidence="3" type="ORF">ENS82_00465</name>
</gene>
<evidence type="ECO:0000313" key="3">
    <source>
        <dbReference type="EMBL" id="HFG19181.1"/>
    </source>
</evidence>
<name>A0A7C3HQ32_MEIRU</name>
<organism evidence="3">
    <name type="scientific">Meiothermus ruber</name>
    <dbReference type="NCBI Taxonomy" id="277"/>
    <lineage>
        <taxon>Bacteria</taxon>
        <taxon>Thermotogati</taxon>
        <taxon>Deinococcota</taxon>
        <taxon>Deinococci</taxon>
        <taxon>Thermales</taxon>
        <taxon>Thermaceae</taxon>
        <taxon>Meiothermus</taxon>
    </lineage>
</organism>
<keyword evidence="1 2" id="KW-0732">Signal</keyword>
<dbReference type="PANTHER" id="PTHR33376">
    <property type="match status" value="1"/>
</dbReference>
<feature type="signal peptide" evidence="2">
    <location>
        <begin position="1"/>
        <end position="19"/>
    </location>
</feature>